<comment type="caution">
    <text evidence="4">The sequence shown here is derived from an EMBL/GenBank/DDBJ whole genome shotgun (WGS) entry which is preliminary data.</text>
</comment>
<evidence type="ECO:0000256" key="1">
    <source>
        <dbReference type="ARBA" id="ARBA00004123"/>
    </source>
</evidence>
<dbReference type="GO" id="GO:0006396">
    <property type="term" value="P:RNA processing"/>
    <property type="evidence" value="ECO:0007669"/>
    <property type="project" value="InterPro"/>
</dbReference>
<dbReference type="Gene3D" id="1.25.40.10">
    <property type="entry name" value="Tetratricopeptide repeat domain"/>
    <property type="match status" value="2"/>
</dbReference>
<dbReference type="EMBL" id="QPKB01000001">
    <property type="protein sequence ID" value="RWR75139.1"/>
    <property type="molecule type" value="Genomic_DNA"/>
</dbReference>
<dbReference type="GO" id="GO:0031048">
    <property type="term" value="P:regulatory ncRNA-mediated heterochromatin formation"/>
    <property type="evidence" value="ECO:0007669"/>
    <property type="project" value="TreeGrafter"/>
</dbReference>
<evidence type="ECO:0000256" key="2">
    <source>
        <dbReference type="ARBA" id="ARBA00009265"/>
    </source>
</evidence>
<protein>
    <submittedName>
        <fullName evidence="4">Protein NRDE2</fullName>
    </submittedName>
</protein>
<name>A0A3S3MUL7_9MAGN</name>
<dbReference type="GO" id="GO:1902369">
    <property type="term" value="P:negative regulation of RNA catabolic process"/>
    <property type="evidence" value="ECO:0007669"/>
    <property type="project" value="TreeGrafter"/>
</dbReference>
<sequence length="1043" mass="119889">MKRKKKRKRSREAEGRYEVSRRPGVHLWSGSETKSDKGYYIDTRGDYDNLVYGSLYRMDVARYKLYHSPDSSGVYSRVLHQWKRRTSMLDVENDVDGLDPKLREVGRYFSTKYSTLERHKDFKHVRVVATVKSLAVPGEFIPLTESPSSREQCNNESVTKLEIEESWDDEVLRKTKEFNKMSREFPHDEKVWVAFAEFQDKIAARQRQKAARLQMLEKKISILEKAVEINPDNEDLLLCLLKAYQSRDSTEVMMERWEKILRQQSGSCKLWKEFLLICQGEFSRFRVSDVRKFYACAIRSLSAACSKLCRQFHQTDKLQLKDPALLQLELGLVDVFISLCRFEWQTGYQEMATALFQAEIEYSLFCPSLLLLEQSKQRLFEHFWNGNGARLGEDGALGWSSWLEKEEENRQKAISEVSSQETEVGGWTGWSELPFMNTDISKEPETMLEGDVGDEEIGEDLESGELKQEEDDIESMMKKLGINVDAEADCEVKDASTWKKWSEEESSRDCNQWMPVRESAGGKDNEQLSRVILYEDVSEYIFSLWSEEARFILVVQFIDFFGGDVSRGLCTNSTSWVENTLGLETLPSSLSEDLRKVHEVVMRTQGTSSHYNLEFLLGRSNDKCRTIIMKFLRNALLLCLNVFPRNYILEEAVLVVEELCSTHGKTCAVSATPSRALAKFLLKNDRQDLLLCGVYARREASFGNIDIARKVFDMALSSTEGLPLDLQTNMPLLYFWYAEMELAACTSGNNSEPAVLRATHILSCFGSGVKYSSFKGQPSSTQLLRAHQGFKEQIKNLRSAWACGDIRDQSIALICSAALFEELTTGWGAGLTVFEEAFTMALPERRSQSSHLESLFNHYTKMLGRHLNHMKLSKAWKCILQGLQIYPYSSKVFAAFIQVSCLYTVPNKLRQIVDEYCSKKPSVIVWMFALSFELAKSGSEHRIHSLFERALVNDRLQKSVTLWRCYLAYEVHIACNLSAAKRIFFRAIHSCPWSKKLWLDGFQKLNTILTAKELSDLQEVMSDKELHLRTDIYEILLQDEVNA</sequence>
<dbReference type="GO" id="GO:0071013">
    <property type="term" value="C:catalytic step 2 spliceosome"/>
    <property type="evidence" value="ECO:0007669"/>
    <property type="project" value="TreeGrafter"/>
</dbReference>
<evidence type="ECO:0000256" key="3">
    <source>
        <dbReference type="ARBA" id="ARBA00023242"/>
    </source>
</evidence>
<accession>A0A3S3MUL7</accession>
<dbReference type="InterPro" id="IPR011990">
    <property type="entry name" value="TPR-like_helical_dom_sf"/>
</dbReference>
<dbReference type="OrthoDB" id="297219at2759"/>
<dbReference type="SUPFAM" id="SSF48452">
    <property type="entry name" value="TPR-like"/>
    <property type="match status" value="1"/>
</dbReference>
<organism evidence="4 5">
    <name type="scientific">Cinnamomum micranthum f. kanehirae</name>
    <dbReference type="NCBI Taxonomy" id="337451"/>
    <lineage>
        <taxon>Eukaryota</taxon>
        <taxon>Viridiplantae</taxon>
        <taxon>Streptophyta</taxon>
        <taxon>Embryophyta</taxon>
        <taxon>Tracheophyta</taxon>
        <taxon>Spermatophyta</taxon>
        <taxon>Magnoliopsida</taxon>
        <taxon>Magnoliidae</taxon>
        <taxon>Laurales</taxon>
        <taxon>Lauraceae</taxon>
        <taxon>Cinnamomum</taxon>
    </lineage>
</organism>
<dbReference type="AlphaFoldDB" id="A0A3S3MUL7"/>
<gene>
    <name evidence="4" type="ORF">CKAN_00350800</name>
</gene>
<dbReference type="Proteomes" id="UP000283530">
    <property type="component" value="Unassembled WGS sequence"/>
</dbReference>
<dbReference type="STRING" id="337451.A0A3S3MUL7"/>
<reference evidence="4 5" key="1">
    <citation type="journal article" date="2019" name="Nat. Plants">
        <title>Stout camphor tree genome fills gaps in understanding of flowering plant genome evolution.</title>
        <authorList>
            <person name="Chaw S.M."/>
            <person name="Liu Y.C."/>
            <person name="Wu Y.W."/>
            <person name="Wang H.Y."/>
            <person name="Lin C.I."/>
            <person name="Wu C.S."/>
            <person name="Ke H.M."/>
            <person name="Chang L.Y."/>
            <person name="Hsu C.Y."/>
            <person name="Yang H.T."/>
            <person name="Sudianto E."/>
            <person name="Hsu M.H."/>
            <person name="Wu K.P."/>
            <person name="Wang L.N."/>
            <person name="Leebens-Mack J.H."/>
            <person name="Tsai I.J."/>
        </authorList>
    </citation>
    <scope>NUCLEOTIDE SEQUENCE [LARGE SCALE GENOMIC DNA]</scope>
    <source>
        <strain evidence="5">cv. Chaw 1501</strain>
        <tissue evidence="4">Young leaves</tissue>
    </source>
</reference>
<dbReference type="PANTHER" id="PTHR13471">
    <property type="entry name" value="TETRATRICOPEPTIDE-LIKE HELICAL"/>
    <property type="match status" value="1"/>
</dbReference>
<dbReference type="Pfam" id="PF08424">
    <property type="entry name" value="NRDE-2"/>
    <property type="match status" value="1"/>
</dbReference>
<comment type="similarity">
    <text evidence="2">Belongs to the NRDE2 family.</text>
</comment>
<evidence type="ECO:0000313" key="5">
    <source>
        <dbReference type="Proteomes" id="UP000283530"/>
    </source>
</evidence>
<keyword evidence="3" id="KW-0539">Nucleus</keyword>
<comment type="subcellular location">
    <subcellularLocation>
        <location evidence="1">Nucleus</location>
    </subcellularLocation>
</comment>
<dbReference type="PANTHER" id="PTHR13471:SF0">
    <property type="entry name" value="NUCLEAR EXOSOME REGULATOR NRDE2"/>
    <property type="match status" value="1"/>
</dbReference>
<evidence type="ECO:0000313" key="4">
    <source>
        <dbReference type="EMBL" id="RWR75139.1"/>
    </source>
</evidence>
<proteinExistence type="inferred from homology"/>
<dbReference type="InterPro" id="IPR003107">
    <property type="entry name" value="HAT"/>
</dbReference>
<dbReference type="InterPro" id="IPR013633">
    <property type="entry name" value="NRDE-2"/>
</dbReference>
<keyword evidence="5" id="KW-1185">Reference proteome</keyword>
<dbReference type="SMART" id="SM00386">
    <property type="entry name" value="HAT"/>
    <property type="match status" value="4"/>
</dbReference>